<proteinExistence type="predicted"/>
<gene>
    <name evidence="1" type="ORF">GCM10008960_05320</name>
</gene>
<evidence type="ECO:0000313" key="1">
    <source>
        <dbReference type="EMBL" id="GGR81325.1"/>
    </source>
</evidence>
<sequence>MPDQFRTAIADILPSAEAVRARLSVLSNRDRLSVAEFFSSVLSEVDMLVATPGAEALSHDLGELRGIPSVTLMRMAGHWTLVGRALHEPGAIQPARPQIHAAIISLELTSGEAELAASILGAQQGWVMAAVAAAVERTDAPGHVRLSLQGTRVFSPVVLAGTPRGLVFERRLPKSA</sequence>
<name>A0ABQ2RZ30_9DEIO</name>
<protein>
    <submittedName>
        <fullName evidence="1">Uncharacterized protein</fullName>
    </submittedName>
</protein>
<dbReference type="Proteomes" id="UP000644548">
    <property type="component" value="Unassembled WGS sequence"/>
</dbReference>
<dbReference type="EMBL" id="BMQN01000001">
    <property type="protein sequence ID" value="GGR81325.1"/>
    <property type="molecule type" value="Genomic_DNA"/>
</dbReference>
<dbReference type="RefSeq" id="WP_189071591.1">
    <property type="nucleotide sequence ID" value="NZ_BMQN01000001.1"/>
</dbReference>
<organism evidence="1 2">
    <name type="scientific">Deinococcus sedimenti</name>
    <dbReference type="NCBI Taxonomy" id="1867090"/>
    <lineage>
        <taxon>Bacteria</taxon>
        <taxon>Thermotogati</taxon>
        <taxon>Deinococcota</taxon>
        <taxon>Deinococci</taxon>
        <taxon>Deinococcales</taxon>
        <taxon>Deinococcaceae</taxon>
        <taxon>Deinococcus</taxon>
    </lineage>
</organism>
<reference evidence="2" key="1">
    <citation type="journal article" date="2019" name="Int. J. Syst. Evol. Microbiol.">
        <title>The Global Catalogue of Microorganisms (GCM) 10K type strain sequencing project: providing services to taxonomists for standard genome sequencing and annotation.</title>
        <authorList>
            <consortium name="The Broad Institute Genomics Platform"/>
            <consortium name="The Broad Institute Genome Sequencing Center for Infectious Disease"/>
            <person name="Wu L."/>
            <person name="Ma J."/>
        </authorList>
    </citation>
    <scope>NUCLEOTIDE SEQUENCE [LARGE SCALE GENOMIC DNA]</scope>
    <source>
        <strain evidence="2">JCM 31405</strain>
    </source>
</reference>
<keyword evidence="2" id="KW-1185">Reference proteome</keyword>
<comment type="caution">
    <text evidence="1">The sequence shown here is derived from an EMBL/GenBank/DDBJ whole genome shotgun (WGS) entry which is preliminary data.</text>
</comment>
<accession>A0ABQ2RZ30</accession>
<evidence type="ECO:0000313" key="2">
    <source>
        <dbReference type="Proteomes" id="UP000644548"/>
    </source>
</evidence>